<protein>
    <recommendedName>
        <fullName evidence="3">Ribose 1,5-bisphosphate phosphokinase PhnN</fullName>
    </recommendedName>
</protein>
<reference evidence="1 2" key="1">
    <citation type="submission" date="2022-02" db="EMBL/GenBank/DDBJ databases">
        <title>Draft genome sequence of Mezorhizobium retamae strain IRAMC:0171 isolated from Retama raetam nodules.</title>
        <authorList>
            <person name="Bengaied R."/>
            <person name="Sbissi I."/>
            <person name="Huber K."/>
            <person name="Ghodbane F."/>
            <person name="Nouioui I."/>
            <person name="Tarhouni M."/>
            <person name="Gtari M."/>
        </authorList>
    </citation>
    <scope>NUCLEOTIDE SEQUENCE [LARGE SCALE GENOMIC DNA]</scope>
    <source>
        <strain evidence="1 2">IRAMC:0171</strain>
    </source>
</reference>
<evidence type="ECO:0000313" key="1">
    <source>
        <dbReference type="EMBL" id="MCG7505410.1"/>
    </source>
</evidence>
<dbReference type="Gene3D" id="3.40.50.300">
    <property type="entry name" value="P-loop containing nucleotide triphosphate hydrolases"/>
    <property type="match status" value="1"/>
</dbReference>
<organism evidence="1 2">
    <name type="scientific">Mesorhizobium retamae</name>
    <dbReference type="NCBI Taxonomy" id="2912854"/>
    <lineage>
        <taxon>Bacteria</taxon>
        <taxon>Pseudomonadati</taxon>
        <taxon>Pseudomonadota</taxon>
        <taxon>Alphaproteobacteria</taxon>
        <taxon>Hyphomicrobiales</taxon>
        <taxon>Phyllobacteriaceae</taxon>
        <taxon>Mesorhizobium</taxon>
    </lineage>
</organism>
<dbReference type="InterPro" id="IPR027417">
    <property type="entry name" value="P-loop_NTPase"/>
</dbReference>
<evidence type="ECO:0008006" key="3">
    <source>
        <dbReference type="Google" id="ProtNLM"/>
    </source>
</evidence>
<dbReference type="RefSeq" id="WP_239364441.1">
    <property type="nucleotide sequence ID" value="NZ_JAKREW010000007.1"/>
</dbReference>
<proteinExistence type="predicted"/>
<accession>A0ABS9QDD9</accession>
<dbReference type="EMBL" id="JAKREW010000007">
    <property type="protein sequence ID" value="MCG7505410.1"/>
    <property type="molecule type" value="Genomic_DNA"/>
</dbReference>
<name>A0ABS9QDD9_9HYPH</name>
<sequence>MRKYPCREGILVLVVGSSGVGKDTLLKCAREELDGDDRFKFVRRVITRPASGGEDNEFATEAAFRQRVEKGGFTLHWQAHGLFYGLPAIVDDWLRIGSALLHKMRIWDSLKESRRVIGLDAEAPEAAIPHDELERV</sequence>
<comment type="caution">
    <text evidence="1">The sequence shown here is derived from an EMBL/GenBank/DDBJ whole genome shotgun (WGS) entry which is preliminary data.</text>
</comment>
<keyword evidence="2" id="KW-1185">Reference proteome</keyword>
<dbReference type="SUPFAM" id="SSF52540">
    <property type="entry name" value="P-loop containing nucleoside triphosphate hydrolases"/>
    <property type="match status" value="1"/>
</dbReference>
<dbReference type="Proteomes" id="UP001201701">
    <property type="component" value="Unassembled WGS sequence"/>
</dbReference>
<gene>
    <name evidence="1" type="ORF">L4923_10340</name>
</gene>
<evidence type="ECO:0000313" key="2">
    <source>
        <dbReference type="Proteomes" id="UP001201701"/>
    </source>
</evidence>